<evidence type="ECO:0000313" key="2">
    <source>
        <dbReference type="EMBL" id="MBE9027434.1"/>
    </source>
</evidence>
<dbReference type="Proteomes" id="UP000622533">
    <property type="component" value="Unassembled WGS sequence"/>
</dbReference>
<protein>
    <submittedName>
        <fullName evidence="2">Uncharacterized protein</fullName>
    </submittedName>
</protein>
<keyword evidence="3" id="KW-1185">Reference proteome</keyword>
<proteinExistence type="predicted"/>
<name>A0A8J7DJW2_DESMC</name>
<dbReference type="AlphaFoldDB" id="A0A8J7DJW2"/>
<gene>
    <name evidence="2" type="ORF">IQ276_34970</name>
</gene>
<organism evidence="2 3">
    <name type="scientific">Desmonostoc muscorum LEGE 12446</name>
    <dbReference type="NCBI Taxonomy" id="1828758"/>
    <lineage>
        <taxon>Bacteria</taxon>
        <taxon>Bacillati</taxon>
        <taxon>Cyanobacteriota</taxon>
        <taxon>Cyanophyceae</taxon>
        <taxon>Nostocales</taxon>
        <taxon>Nostocaceae</taxon>
        <taxon>Desmonostoc</taxon>
    </lineage>
</organism>
<evidence type="ECO:0000256" key="1">
    <source>
        <dbReference type="SAM" id="MobiDB-lite"/>
    </source>
</evidence>
<dbReference type="EMBL" id="JADEXS010000896">
    <property type="protein sequence ID" value="MBE9027434.1"/>
    <property type="molecule type" value="Genomic_DNA"/>
</dbReference>
<sequence>MISRTIDFIFIDSFAFMINKTLGLILSTKICNYSWEGKVKEMSQTQQVDAEHLPQISAPQDVEHGHQN</sequence>
<feature type="region of interest" description="Disordered" evidence="1">
    <location>
        <begin position="44"/>
        <end position="68"/>
    </location>
</feature>
<evidence type="ECO:0000313" key="3">
    <source>
        <dbReference type="Proteomes" id="UP000622533"/>
    </source>
</evidence>
<reference evidence="2" key="1">
    <citation type="submission" date="2020-10" db="EMBL/GenBank/DDBJ databases">
        <authorList>
            <person name="Castelo-Branco R."/>
            <person name="Eusebio N."/>
            <person name="Adriana R."/>
            <person name="Vieira A."/>
            <person name="Brugerolle De Fraissinette N."/>
            <person name="Rezende De Castro R."/>
            <person name="Schneider M.P."/>
            <person name="Vasconcelos V."/>
            <person name="Leao P.N."/>
        </authorList>
    </citation>
    <scope>NUCLEOTIDE SEQUENCE</scope>
    <source>
        <strain evidence="2">LEGE 12446</strain>
    </source>
</reference>
<accession>A0A8J7DJW2</accession>
<comment type="caution">
    <text evidence="2">The sequence shown here is derived from an EMBL/GenBank/DDBJ whole genome shotgun (WGS) entry which is preliminary data.</text>
</comment>
<dbReference type="RefSeq" id="WP_190884230.1">
    <property type="nucleotide sequence ID" value="NZ_JADEXS020000001.1"/>
</dbReference>